<dbReference type="GeneID" id="301358501"/>
<evidence type="ECO:0000256" key="4">
    <source>
        <dbReference type="ARBA" id="ARBA00023136"/>
    </source>
</evidence>
<sequence length="426" mass="45938">MDPDFTSGDRISDGESAILLSSVISLIMMSVLSSSGDIPLGLAGNFIAFSSYILFIGIFISLFPVFELPKKPLLAFVIIHMLFIIGLVRDLSGLINHPSSYTFPTSNIQILLYTAEVIGYIVASITLVFLIPKVISRDRFFLTVVSISSFSILIGIPAYVIGDFSIFGVDITTYTALDPLRQYGIRIPALASIFADANAMSKIAAAGLLGSHYLHVQRQSKVYLLLLGLNICGLFLANSRMAIIAVIIAYSVYFVYRIFGKTTTIVYLGTSSVLGSIFFILIVLNIGTGSFVPTDGFAGRISLWKAAVESFLQHPAVGIGIHNVGEAISAYTGASSIAPQNSYLSIFVAGGVIGGVSYLLVITTSTFKYITKIESRADLLTICLLITFILIQFTDTSHPFGVNKNALIFGVTLGYVIDGVYNSRNN</sequence>
<evidence type="ECO:0000256" key="2">
    <source>
        <dbReference type="ARBA" id="ARBA00022692"/>
    </source>
</evidence>
<feature type="transmembrane region" description="Helical" evidence="5">
    <location>
        <begin position="110"/>
        <end position="131"/>
    </location>
</feature>
<dbReference type="KEGG" id="hezz:EO776_01955"/>
<comment type="subcellular location">
    <subcellularLocation>
        <location evidence="1">Membrane</location>
        <topology evidence="1">Multi-pass membrane protein</topology>
    </subcellularLocation>
</comment>
<gene>
    <name evidence="7" type="ORF">EO776_01955</name>
</gene>
<dbReference type="InterPro" id="IPR051533">
    <property type="entry name" value="WaaL-like"/>
</dbReference>
<feature type="transmembrane region" description="Helical" evidence="5">
    <location>
        <begin position="377"/>
        <end position="394"/>
    </location>
</feature>
<feature type="domain" description="O-antigen ligase-related" evidence="6">
    <location>
        <begin position="226"/>
        <end position="359"/>
    </location>
</feature>
<feature type="transmembrane region" description="Helical" evidence="5">
    <location>
        <begin position="222"/>
        <end position="253"/>
    </location>
</feature>
<keyword evidence="7" id="KW-0436">Ligase</keyword>
<keyword evidence="4 5" id="KW-0472">Membrane</keyword>
<protein>
    <submittedName>
        <fullName evidence="7">O-antigen ligase domain-containing protein</fullName>
    </submittedName>
</protein>
<accession>A0A481RCA5</accession>
<dbReference type="GO" id="GO:0016020">
    <property type="term" value="C:membrane"/>
    <property type="evidence" value="ECO:0007669"/>
    <property type="project" value="UniProtKB-SubCell"/>
</dbReference>
<feature type="transmembrane region" description="Helical" evidence="5">
    <location>
        <begin position="343"/>
        <end position="365"/>
    </location>
</feature>
<keyword evidence="3 5" id="KW-1133">Transmembrane helix</keyword>
<dbReference type="PANTHER" id="PTHR37422:SF13">
    <property type="entry name" value="LIPOPOLYSACCHARIDE BIOSYNTHESIS PROTEIN PA4999-RELATED"/>
    <property type="match status" value="1"/>
</dbReference>
<evidence type="ECO:0000256" key="5">
    <source>
        <dbReference type="SAM" id="Phobius"/>
    </source>
</evidence>
<feature type="transmembrane region" description="Helical" evidence="5">
    <location>
        <begin position="406"/>
        <end position="423"/>
    </location>
</feature>
<reference evidence="8" key="1">
    <citation type="submission" date="2019-01" db="EMBL/GenBank/DDBJ databases">
        <title>Complete genome of Halorubrum ezzemoulense strain FB21.</title>
        <authorList>
            <person name="Feng Y."/>
            <person name="Louyakis A.S."/>
            <person name="Papke R.T."/>
            <person name="Gogarten J.P."/>
        </authorList>
    </citation>
    <scope>NUCLEOTIDE SEQUENCE [LARGE SCALE GENOMIC DNA]</scope>
    <source>
        <strain evidence="8">Fb21</strain>
    </source>
</reference>
<dbReference type="EMBL" id="CP034940">
    <property type="protein sequence ID" value="QAY18874.1"/>
    <property type="molecule type" value="Genomic_DNA"/>
</dbReference>
<dbReference type="Proteomes" id="UP000293073">
    <property type="component" value="Chromosome"/>
</dbReference>
<evidence type="ECO:0000313" key="8">
    <source>
        <dbReference type="Proteomes" id="UP000293073"/>
    </source>
</evidence>
<evidence type="ECO:0000256" key="1">
    <source>
        <dbReference type="ARBA" id="ARBA00004141"/>
    </source>
</evidence>
<name>A0A481RCA5_HALEZ</name>
<dbReference type="AlphaFoldDB" id="A0A481RCA5"/>
<evidence type="ECO:0000259" key="6">
    <source>
        <dbReference type="Pfam" id="PF04932"/>
    </source>
</evidence>
<feature type="transmembrane region" description="Helical" evidence="5">
    <location>
        <begin position="265"/>
        <end position="287"/>
    </location>
</feature>
<keyword evidence="2 5" id="KW-0812">Transmembrane</keyword>
<evidence type="ECO:0000313" key="7">
    <source>
        <dbReference type="EMBL" id="QAY18874.1"/>
    </source>
</evidence>
<dbReference type="GO" id="GO:0016874">
    <property type="term" value="F:ligase activity"/>
    <property type="evidence" value="ECO:0007669"/>
    <property type="project" value="UniProtKB-KW"/>
</dbReference>
<evidence type="ECO:0000256" key="3">
    <source>
        <dbReference type="ARBA" id="ARBA00022989"/>
    </source>
</evidence>
<feature type="transmembrane region" description="Helical" evidence="5">
    <location>
        <begin position="73"/>
        <end position="90"/>
    </location>
</feature>
<organism evidence="7 8">
    <name type="scientific">Halorubrum ezzemoulense</name>
    <name type="common">Halorubrum chaoviator</name>
    <dbReference type="NCBI Taxonomy" id="337243"/>
    <lineage>
        <taxon>Archaea</taxon>
        <taxon>Methanobacteriati</taxon>
        <taxon>Methanobacteriota</taxon>
        <taxon>Stenosarchaea group</taxon>
        <taxon>Halobacteria</taxon>
        <taxon>Halobacteriales</taxon>
        <taxon>Haloferacaceae</taxon>
        <taxon>Halorubrum</taxon>
    </lineage>
</organism>
<dbReference type="InterPro" id="IPR007016">
    <property type="entry name" value="O-antigen_ligase-rel_domated"/>
</dbReference>
<dbReference type="Pfam" id="PF04932">
    <property type="entry name" value="Wzy_C"/>
    <property type="match status" value="1"/>
</dbReference>
<feature type="transmembrane region" description="Helical" evidence="5">
    <location>
        <begin position="140"/>
        <end position="161"/>
    </location>
</feature>
<dbReference type="PANTHER" id="PTHR37422">
    <property type="entry name" value="TEICHURONIC ACID BIOSYNTHESIS PROTEIN TUAE"/>
    <property type="match status" value="1"/>
</dbReference>
<proteinExistence type="predicted"/>
<dbReference type="RefSeq" id="WP_129452314.1">
    <property type="nucleotide sequence ID" value="NZ_CP034940.1"/>
</dbReference>
<feature type="transmembrane region" description="Helical" evidence="5">
    <location>
        <begin position="46"/>
        <end position="66"/>
    </location>
</feature>